<dbReference type="SUPFAM" id="SSF53300">
    <property type="entry name" value="vWA-like"/>
    <property type="match status" value="1"/>
</dbReference>
<feature type="domain" description="Autotransporter" evidence="2">
    <location>
        <begin position="413"/>
        <end position="686"/>
    </location>
</feature>
<dbReference type="EMBL" id="LK391969">
    <property type="protein sequence ID" value="CEF27414.1"/>
    <property type="molecule type" value="Genomic_DNA"/>
</dbReference>
<dbReference type="PATRIC" id="fig|1461581.3.peg.2329"/>
<dbReference type="OrthoDB" id="5360469at2"/>
<sequence>MNLNKPTLLASIISSTLMSGVLHAATTLDMAIVIDESGSMSGEHNAFIGTYVRNLDSMLKEQNVTLNQYGLVGFGGATYTPPSAHEAGREQGADFYRHFNLSLDPDNVWGTADDFHAITSELVTTGGTEDGYRAIDYTFRNFDFRPTAGASIMLITDEDRDNDRTNLDTSHLPSGMTEIDKAYIQAQLAQYNTVVHAVVSQRFTDLDGNPAIAVVGADPATGYAYVKDASGVITKVQGYILQSADGTTQADYTELALTSGGTAMDIDGLRSVYTDADALAALSGELAKLVAEISAGQTPVVGIDCNAASGVAAQICSAIAASNNTGLQQIGQQINNPRQYRQLNQYQVSQMLRTAAANSRHVRRVVLDRLSDLRRTGMASNDIHLMNYSNANVNLSPDMVDSMRLVRGGAASGDQGDVGYFIRGIYTRGDYDDTSAAPGYDSTTYTLVAGADRYVSDALQLGAALHYSTTDSDFSGVGGGTEADTWGGILYGSLELGPELYLESNLSYSRANFDTRRDSGFGVLEGDTDGDIWNLSVGVVKSMLVRNLAIQPFAYLHYTDVEIDGFTESGGAAALRVGSSDIQSLVSELGFTTAVQFSDTLTGDLRLAWEHEFEDDGTSVRTAFVAAPGNVFDSRTPSQSSDYGRVGVGLTKDMGVNRSLALRAETLVGHNNYDEHSVEIRFRQNF</sequence>
<dbReference type="Gene3D" id="3.40.50.410">
    <property type="entry name" value="von Willebrand factor, type A domain"/>
    <property type="match status" value="1"/>
</dbReference>
<accession>A0A078MF70</accession>
<name>A0A078MF70_9PSED</name>
<dbReference type="Gene3D" id="2.40.128.130">
    <property type="entry name" value="Autotransporter beta-domain"/>
    <property type="match status" value="1"/>
</dbReference>
<dbReference type="InterPro" id="IPR036465">
    <property type="entry name" value="vWFA_dom_sf"/>
</dbReference>
<protein>
    <submittedName>
        <fullName evidence="3">Putative autotransporter</fullName>
    </submittedName>
</protein>
<dbReference type="AlphaFoldDB" id="A0A078MF70"/>
<feature type="chain" id="PRO_5007377954" evidence="1">
    <location>
        <begin position="25"/>
        <end position="686"/>
    </location>
</feature>
<dbReference type="InterPro" id="IPR036709">
    <property type="entry name" value="Autotransporte_beta_dom_sf"/>
</dbReference>
<dbReference type="SMART" id="SM00869">
    <property type="entry name" value="Autotransporter"/>
    <property type="match status" value="1"/>
</dbReference>
<feature type="signal peptide" evidence="1">
    <location>
        <begin position="1"/>
        <end position="24"/>
    </location>
</feature>
<organism evidence="3">
    <name type="scientific">Pseudomonas saudimassiliensis</name>
    <dbReference type="NCBI Taxonomy" id="1461581"/>
    <lineage>
        <taxon>Bacteria</taxon>
        <taxon>Pseudomonadati</taxon>
        <taxon>Pseudomonadota</taxon>
        <taxon>Gammaproteobacteria</taxon>
        <taxon>Pseudomonadales</taxon>
        <taxon>Pseudomonadaceae</taxon>
        <taxon>Pseudomonas</taxon>
    </lineage>
</organism>
<reference evidence="3" key="1">
    <citation type="submission" date="2014-07" db="EMBL/GenBank/DDBJ databases">
        <authorList>
            <person name="Urmite Genomes Urmite Genomes"/>
        </authorList>
    </citation>
    <scope>NUCLEOTIDE SEQUENCE</scope>
    <source>
        <strain evidence="3">12M76_air</strain>
    </source>
</reference>
<dbReference type="SUPFAM" id="SSF103515">
    <property type="entry name" value="Autotransporter"/>
    <property type="match status" value="1"/>
</dbReference>
<proteinExistence type="predicted"/>
<evidence type="ECO:0000256" key="1">
    <source>
        <dbReference type="SAM" id="SignalP"/>
    </source>
</evidence>
<dbReference type="PROSITE" id="PS51208">
    <property type="entry name" value="AUTOTRANSPORTER"/>
    <property type="match status" value="1"/>
</dbReference>
<evidence type="ECO:0000259" key="2">
    <source>
        <dbReference type="PROSITE" id="PS51208"/>
    </source>
</evidence>
<dbReference type="InterPro" id="IPR005546">
    <property type="entry name" value="Autotransporte_beta"/>
</dbReference>
<gene>
    <name evidence="3" type="ORF">BN1049_02365</name>
</gene>
<dbReference type="RefSeq" id="WP_044500144.1">
    <property type="nucleotide sequence ID" value="NZ_LK391969.1"/>
</dbReference>
<dbReference type="GO" id="GO:0019867">
    <property type="term" value="C:outer membrane"/>
    <property type="evidence" value="ECO:0007669"/>
    <property type="project" value="InterPro"/>
</dbReference>
<dbReference type="EMBL" id="LM997413">
    <property type="protein sequence ID" value="CEA05958.1"/>
    <property type="molecule type" value="Genomic_DNA"/>
</dbReference>
<evidence type="ECO:0000313" key="3">
    <source>
        <dbReference type="EMBL" id="CEA05958.1"/>
    </source>
</evidence>
<dbReference type="Pfam" id="PF03797">
    <property type="entry name" value="Autotransporter"/>
    <property type="match status" value="1"/>
</dbReference>
<keyword evidence="1" id="KW-0732">Signal</keyword>
<dbReference type="NCBIfam" id="TIGR01414">
    <property type="entry name" value="autotrans_barl"/>
    <property type="match status" value="1"/>
</dbReference>
<dbReference type="InterPro" id="IPR006315">
    <property type="entry name" value="OM_autotransptr_brl_dom"/>
</dbReference>